<keyword evidence="3" id="KW-1185">Reference proteome</keyword>
<evidence type="ECO:0000256" key="1">
    <source>
        <dbReference type="SAM" id="Phobius"/>
    </source>
</evidence>
<proteinExistence type="predicted"/>
<dbReference type="AlphaFoldDB" id="A0A3N4L2A9"/>
<name>A0A3N4L2A9_9PEZI</name>
<accession>A0A3N4L2A9</accession>
<protein>
    <submittedName>
        <fullName evidence="2">Uncharacterized protein</fullName>
    </submittedName>
</protein>
<dbReference type="Proteomes" id="UP000277580">
    <property type="component" value="Unassembled WGS sequence"/>
</dbReference>
<evidence type="ECO:0000313" key="2">
    <source>
        <dbReference type="EMBL" id="RPB15848.1"/>
    </source>
</evidence>
<reference evidence="2 3" key="1">
    <citation type="journal article" date="2018" name="Nat. Ecol. Evol.">
        <title>Pezizomycetes genomes reveal the molecular basis of ectomycorrhizal truffle lifestyle.</title>
        <authorList>
            <person name="Murat C."/>
            <person name="Payen T."/>
            <person name="Noel B."/>
            <person name="Kuo A."/>
            <person name="Morin E."/>
            <person name="Chen J."/>
            <person name="Kohler A."/>
            <person name="Krizsan K."/>
            <person name="Balestrini R."/>
            <person name="Da Silva C."/>
            <person name="Montanini B."/>
            <person name="Hainaut M."/>
            <person name="Levati E."/>
            <person name="Barry K.W."/>
            <person name="Belfiori B."/>
            <person name="Cichocki N."/>
            <person name="Clum A."/>
            <person name="Dockter R.B."/>
            <person name="Fauchery L."/>
            <person name="Guy J."/>
            <person name="Iotti M."/>
            <person name="Le Tacon F."/>
            <person name="Lindquist E.A."/>
            <person name="Lipzen A."/>
            <person name="Malagnac F."/>
            <person name="Mello A."/>
            <person name="Molinier V."/>
            <person name="Miyauchi S."/>
            <person name="Poulain J."/>
            <person name="Riccioni C."/>
            <person name="Rubini A."/>
            <person name="Sitrit Y."/>
            <person name="Splivallo R."/>
            <person name="Traeger S."/>
            <person name="Wang M."/>
            <person name="Zifcakova L."/>
            <person name="Wipf D."/>
            <person name="Zambonelli A."/>
            <person name="Paolocci F."/>
            <person name="Nowrousian M."/>
            <person name="Ottonello S."/>
            <person name="Baldrian P."/>
            <person name="Spatafora J.W."/>
            <person name="Henrissat B."/>
            <person name="Nagy L.G."/>
            <person name="Aury J.M."/>
            <person name="Wincker P."/>
            <person name="Grigoriev I.V."/>
            <person name="Bonfante P."/>
            <person name="Martin F.M."/>
        </authorList>
    </citation>
    <scope>NUCLEOTIDE SEQUENCE [LARGE SCALE GENOMIC DNA]</scope>
    <source>
        <strain evidence="2 3">CCBAS932</strain>
    </source>
</reference>
<sequence>MAVVLIDFSDNGPKPLPVPRLPRQYFTSMVHAPLNGLSVTTKSIFILELLFHYVFFTHTIRTFLAIIQEQKKQAN</sequence>
<evidence type="ECO:0000313" key="3">
    <source>
        <dbReference type="Proteomes" id="UP000277580"/>
    </source>
</evidence>
<gene>
    <name evidence="2" type="ORF">P167DRAFT_380580</name>
</gene>
<keyword evidence="1" id="KW-1133">Transmembrane helix</keyword>
<dbReference type="InParanoid" id="A0A3N4L2A9"/>
<keyword evidence="1" id="KW-0812">Transmembrane</keyword>
<keyword evidence="1" id="KW-0472">Membrane</keyword>
<dbReference type="EMBL" id="ML119111">
    <property type="protein sequence ID" value="RPB15848.1"/>
    <property type="molecule type" value="Genomic_DNA"/>
</dbReference>
<feature type="transmembrane region" description="Helical" evidence="1">
    <location>
        <begin position="44"/>
        <end position="67"/>
    </location>
</feature>
<organism evidence="2 3">
    <name type="scientific">Morchella conica CCBAS932</name>
    <dbReference type="NCBI Taxonomy" id="1392247"/>
    <lineage>
        <taxon>Eukaryota</taxon>
        <taxon>Fungi</taxon>
        <taxon>Dikarya</taxon>
        <taxon>Ascomycota</taxon>
        <taxon>Pezizomycotina</taxon>
        <taxon>Pezizomycetes</taxon>
        <taxon>Pezizales</taxon>
        <taxon>Morchellaceae</taxon>
        <taxon>Morchella</taxon>
    </lineage>
</organism>